<dbReference type="AlphaFoldDB" id="A0A512D6V9"/>
<dbReference type="InterPro" id="IPR019692">
    <property type="entry name" value="CFP-6_PH"/>
</dbReference>
<name>A0A512D6V9_9MICO</name>
<proteinExistence type="predicted"/>
<reference evidence="3 4" key="1">
    <citation type="submission" date="2019-07" db="EMBL/GenBank/DDBJ databases">
        <title>Whole genome shotgun sequence of Terrabacter aerolatus NBRC 106305.</title>
        <authorList>
            <person name="Hosoyama A."/>
            <person name="Uohara A."/>
            <person name="Ohji S."/>
            <person name="Ichikawa N."/>
        </authorList>
    </citation>
    <scope>NUCLEOTIDE SEQUENCE [LARGE SCALE GENOMIC DNA]</scope>
    <source>
        <strain evidence="3 4">NBRC 106305</strain>
    </source>
</reference>
<evidence type="ECO:0000313" key="4">
    <source>
        <dbReference type="Proteomes" id="UP000321534"/>
    </source>
</evidence>
<keyword evidence="4" id="KW-1185">Reference proteome</keyword>
<dbReference type="Pfam" id="PF10756">
    <property type="entry name" value="bPH_6"/>
    <property type="match status" value="1"/>
</dbReference>
<feature type="domain" description="Low molecular weight protein antigen 6 PH" evidence="2">
    <location>
        <begin position="82"/>
        <end position="136"/>
    </location>
</feature>
<feature type="region of interest" description="Disordered" evidence="1">
    <location>
        <begin position="1"/>
        <end position="27"/>
    </location>
</feature>
<sequence>MSDVSPETGPEIVDETAGGLPPLPSEPRSRRVRKAIGPVLLACSSGSMAVWPTGVGVQHPAVRALQACFALGFVVITIGQLRLRVLLERDGLVIRRLVRRTRIPWAEVRDVRIRGLSMGRGWIEVVRQDSREVVLPTPVEAYPLLKEQWERSTRGLR</sequence>
<dbReference type="Proteomes" id="UP000321534">
    <property type="component" value="Unassembled WGS sequence"/>
</dbReference>
<evidence type="ECO:0000313" key="3">
    <source>
        <dbReference type="EMBL" id="GEO32107.1"/>
    </source>
</evidence>
<evidence type="ECO:0000259" key="2">
    <source>
        <dbReference type="Pfam" id="PF10756"/>
    </source>
</evidence>
<organism evidence="3 4">
    <name type="scientific">Terrabacter aerolatus</name>
    <dbReference type="NCBI Taxonomy" id="422442"/>
    <lineage>
        <taxon>Bacteria</taxon>
        <taxon>Bacillati</taxon>
        <taxon>Actinomycetota</taxon>
        <taxon>Actinomycetes</taxon>
        <taxon>Micrococcales</taxon>
        <taxon>Intrasporangiaceae</taxon>
        <taxon>Terrabacter</taxon>
    </lineage>
</organism>
<comment type="caution">
    <text evidence="3">The sequence shown here is derived from an EMBL/GenBank/DDBJ whole genome shotgun (WGS) entry which is preliminary data.</text>
</comment>
<accession>A0A512D6V9</accession>
<dbReference type="EMBL" id="BJYX01000036">
    <property type="protein sequence ID" value="GEO32107.1"/>
    <property type="molecule type" value="Genomic_DNA"/>
</dbReference>
<gene>
    <name evidence="3" type="ORF">TAE01_39170</name>
</gene>
<evidence type="ECO:0000256" key="1">
    <source>
        <dbReference type="SAM" id="MobiDB-lite"/>
    </source>
</evidence>
<protein>
    <recommendedName>
        <fullName evidence="2">Low molecular weight protein antigen 6 PH domain-containing protein</fullName>
    </recommendedName>
</protein>